<dbReference type="PROSITE" id="PS51762">
    <property type="entry name" value="GH16_2"/>
    <property type="match status" value="1"/>
</dbReference>
<protein>
    <submittedName>
        <fullName evidence="5">Beta-1,3-glucan-binding protein-like</fullName>
    </submittedName>
</protein>
<keyword evidence="2" id="KW-0732">Signal</keyword>
<dbReference type="PANTHER" id="PTHR10963:SF55">
    <property type="entry name" value="GLYCOSIDE HYDROLASE FAMILY 16 PROTEIN"/>
    <property type="match status" value="1"/>
</dbReference>
<feature type="chain" id="PRO_5047511907" evidence="2">
    <location>
        <begin position="18"/>
        <end position="337"/>
    </location>
</feature>
<dbReference type="SUPFAM" id="SSF49899">
    <property type="entry name" value="Concanavalin A-like lectins/glucanases"/>
    <property type="match status" value="1"/>
</dbReference>
<accession>A0ABM0GZQ2</accession>
<dbReference type="InterPro" id="IPR000757">
    <property type="entry name" value="Beta-glucanase-like"/>
</dbReference>
<feature type="domain" description="GH16" evidence="3">
    <location>
        <begin position="1"/>
        <end position="337"/>
    </location>
</feature>
<dbReference type="RefSeq" id="XP_002740985.1">
    <property type="nucleotide sequence ID" value="XM_002740939.2"/>
</dbReference>
<dbReference type="InterPro" id="IPR013320">
    <property type="entry name" value="ConA-like_dom_sf"/>
</dbReference>
<dbReference type="Gene3D" id="2.60.120.200">
    <property type="match status" value="1"/>
</dbReference>
<dbReference type="GeneID" id="100368449"/>
<dbReference type="CDD" id="cd08024">
    <property type="entry name" value="GH16_CCF"/>
    <property type="match status" value="1"/>
</dbReference>
<evidence type="ECO:0000256" key="2">
    <source>
        <dbReference type="SAM" id="SignalP"/>
    </source>
</evidence>
<gene>
    <name evidence="5" type="primary">LOC100368449</name>
</gene>
<name>A0ABM0GZQ2_SACKO</name>
<evidence type="ECO:0000259" key="3">
    <source>
        <dbReference type="PROSITE" id="PS51762"/>
    </source>
</evidence>
<evidence type="ECO:0000256" key="1">
    <source>
        <dbReference type="ARBA" id="ARBA00006865"/>
    </source>
</evidence>
<proteinExistence type="inferred from homology"/>
<sequence>MTYVYVIFALLVGCSLGQELIFEDNFDKLDMSAWQHEITAGGGGNWEFQYYTNNRSNSYVRDGILYIRPTLTTETYGDDFLWTGKLEIWGASPADLCTGNAWYGCERIGNANEYINPIQSARLRSVFSMNLKYGRVEVRAKMPTGDWLWPAIWMLPARNPYGGWPASGEMDIVESRGNENYKDSAGNSIGVDQMGSTMHWGPYWPINGAHMTHATRFFLDDEEILHVDPGEGGFWEYGEFEESLPESDNPWLEGDKMAPFDQEFYIIMNVAVGGTTGYWDDSYVNSPCGKPWSDSSNYAPKEFWSAKDCWYPTWRADENNGEYAALQVDYVRVWKYL</sequence>
<evidence type="ECO:0000313" key="4">
    <source>
        <dbReference type="Proteomes" id="UP000694865"/>
    </source>
</evidence>
<feature type="signal peptide" evidence="2">
    <location>
        <begin position="1"/>
        <end position="17"/>
    </location>
</feature>
<dbReference type="PANTHER" id="PTHR10963">
    <property type="entry name" value="GLYCOSYL HYDROLASE-RELATED"/>
    <property type="match status" value="1"/>
</dbReference>
<reference evidence="5" key="1">
    <citation type="submission" date="2025-08" db="UniProtKB">
        <authorList>
            <consortium name="RefSeq"/>
        </authorList>
    </citation>
    <scope>IDENTIFICATION</scope>
    <source>
        <tissue evidence="5">Testes</tissue>
    </source>
</reference>
<organism evidence="4 5">
    <name type="scientific">Saccoglossus kowalevskii</name>
    <name type="common">Acorn worm</name>
    <dbReference type="NCBI Taxonomy" id="10224"/>
    <lineage>
        <taxon>Eukaryota</taxon>
        <taxon>Metazoa</taxon>
        <taxon>Hemichordata</taxon>
        <taxon>Enteropneusta</taxon>
        <taxon>Harrimaniidae</taxon>
        <taxon>Saccoglossus</taxon>
    </lineage>
</organism>
<comment type="similarity">
    <text evidence="1">Belongs to the glycosyl hydrolase 16 family.</text>
</comment>
<dbReference type="Proteomes" id="UP000694865">
    <property type="component" value="Unplaced"/>
</dbReference>
<dbReference type="InterPro" id="IPR050546">
    <property type="entry name" value="Glycosyl_Hydrlase_16"/>
</dbReference>
<keyword evidence="4" id="KW-1185">Reference proteome</keyword>
<evidence type="ECO:0000313" key="5">
    <source>
        <dbReference type="RefSeq" id="XP_002740985.1"/>
    </source>
</evidence>